<dbReference type="CDD" id="cd22363">
    <property type="entry name" value="tRNA-intron_lyase_C"/>
    <property type="match status" value="1"/>
</dbReference>
<dbReference type="SUPFAM" id="SSF53032">
    <property type="entry name" value="tRNA-intron endonuclease catalytic domain-like"/>
    <property type="match status" value="1"/>
</dbReference>
<dbReference type="InterPro" id="IPR016690">
    <property type="entry name" value="TSEN34"/>
</dbReference>
<dbReference type="PANTHER" id="PTHR13070:SF0">
    <property type="entry name" value="TRNA-SPLICING ENDONUCLEASE SUBUNIT SEN34"/>
    <property type="match status" value="1"/>
</dbReference>
<gene>
    <name evidence="9" type="ORF">CALCODRAFT_522978</name>
</gene>
<dbReference type="InterPro" id="IPR059049">
    <property type="entry name" value="TSEN34_N"/>
</dbReference>
<keyword evidence="3 4" id="KW-0456">Lyase</keyword>
<feature type="compositionally biased region" description="Basic and acidic residues" evidence="6">
    <location>
        <begin position="123"/>
        <end position="148"/>
    </location>
</feature>
<dbReference type="InterPro" id="IPR006677">
    <property type="entry name" value="tRNA_intron_Endonuc_cat-like"/>
</dbReference>
<proteinExistence type="inferred from homology"/>
<sequence length="323" mass="35651">MSSPHAPAPVPIHISGTQALVWSVDDIATLRTQHRICGSLVGTLPAAAQQNVFLGVPLLLAREEVVLLVERQLAVLVDERASYPAPSARQFQEWASARREEVVQQQKQREARERRPPPVLGEEALRRREEREARRERERAARAAKAAEEGEELLEDKDGVLPQEQDQPAAAAAALDKSKGKAPEKDPAHWVTIPSSSLSLPWYTPRTYATLAAARSAGLWTYPTTRGERAKCAAFRALWERGHYLGPGLKFGGDWLVYPGDPLRYHSHFVATALAGRDGTVRPMEVIAFGRLGTATKKAHLLCGWDEGTGQVSFFSIEWANFG</sequence>
<keyword evidence="2 4" id="KW-0819">tRNA processing</keyword>
<evidence type="ECO:0000256" key="3">
    <source>
        <dbReference type="ARBA" id="ARBA00023239"/>
    </source>
</evidence>
<comment type="similarity">
    <text evidence="1 4">Belongs to the tRNA-intron endonuclease family.</text>
</comment>
<feature type="active site" evidence="5">
    <location>
        <position position="258"/>
    </location>
</feature>
<dbReference type="PANTHER" id="PTHR13070">
    <property type="entry name" value="TRNA-SPLICING ENDONUCLEASE SUBUNIT SEN34-RELATED"/>
    <property type="match status" value="1"/>
</dbReference>
<dbReference type="GO" id="GO:0003676">
    <property type="term" value="F:nucleic acid binding"/>
    <property type="evidence" value="ECO:0007669"/>
    <property type="project" value="InterPro"/>
</dbReference>
<organism evidence="9 10">
    <name type="scientific">Calocera cornea HHB12733</name>
    <dbReference type="NCBI Taxonomy" id="1353952"/>
    <lineage>
        <taxon>Eukaryota</taxon>
        <taxon>Fungi</taxon>
        <taxon>Dikarya</taxon>
        <taxon>Basidiomycota</taxon>
        <taxon>Agaricomycotina</taxon>
        <taxon>Dacrymycetes</taxon>
        <taxon>Dacrymycetales</taxon>
        <taxon>Dacrymycetaceae</taxon>
        <taxon>Calocera</taxon>
    </lineage>
</organism>
<evidence type="ECO:0000256" key="2">
    <source>
        <dbReference type="ARBA" id="ARBA00022694"/>
    </source>
</evidence>
<feature type="domain" description="tRNA intron endonuclease catalytic" evidence="7">
    <location>
        <begin position="230"/>
        <end position="308"/>
    </location>
</feature>
<feature type="domain" description="TSEN34 N-terminal" evidence="8">
    <location>
        <begin position="10"/>
        <end position="79"/>
    </location>
</feature>
<accession>A0A165IBT8</accession>
<dbReference type="OrthoDB" id="48041at2759"/>
<dbReference type="EMBL" id="KV423931">
    <property type="protein sequence ID" value="KZT60368.1"/>
    <property type="molecule type" value="Genomic_DNA"/>
</dbReference>
<comment type="function">
    <text evidence="4">Constitutes one of the two catalytic subunit of the tRNA-splicing endonuclease complex, a complex responsible for identification and cleavage of the splice sites in pre-tRNA. It cleaves pre-tRNA at the 5'- and 3'-splice sites to release the intron. The products are an intron and two tRNA half-molecules bearing 2',3'-cyclic phosphate and 5'-OH termini. There are no conserved sequences at the splice sites, but the intron is invariably located at the same site in the gene, placing the splice sites an invariant distance from the constant structural features of the tRNA body.</text>
</comment>
<dbReference type="Gene3D" id="3.40.1350.10">
    <property type="match status" value="1"/>
</dbReference>
<evidence type="ECO:0000256" key="5">
    <source>
        <dbReference type="PIRSR" id="PIRSR017250-50"/>
    </source>
</evidence>
<dbReference type="PIRSF" id="PIRSF017250">
    <property type="entry name" value="tRNA_splic_SEN34"/>
    <property type="match status" value="1"/>
</dbReference>
<dbReference type="GO" id="GO:0000379">
    <property type="term" value="P:tRNA-type intron splice site recognition and cleavage"/>
    <property type="evidence" value="ECO:0007669"/>
    <property type="project" value="UniProtKB-UniRule"/>
</dbReference>
<feature type="compositionally biased region" description="Basic and acidic residues" evidence="6">
    <location>
        <begin position="105"/>
        <end position="116"/>
    </location>
</feature>
<feature type="active site" evidence="5">
    <location>
        <position position="266"/>
    </location>
</feature>
<feature type="active site" evidence="5">
    <location>
        <position position="298"/>
    </location>
</feature>
<dbReference type="InterPro" id="IPR011856">
    <property type="entry name" value="tRNA_endonuc-like_dom_sf"/>
</dbReference>
<keyword evidence="10" id="KW-1185">Reference proteome</keyword>
<evidence type="ECO:0000256" key="1">
    <source>
        <dbReference type="ARBA" id="ARBA00008078"/>
    </source>
</evidence>
<dbReference type="EC" id="4.6.1.16" evidence="4"/>
<evidence type="ECO:0000313" key="10">
    <source>
        <dbReference type="Proteomes" id="UP000076842"/>
    </source>
</evidence>
<evidence type="ECO:0000259" key="7">
    <source>
        <dbReference type="Pfam" id="PF01974"/>
    </source>
</evidence>
<evidence type="ECO:0000256" key="6">
    <source>
        <dbReference type="SAM" id="MobiDB-lite"/>
    </source>
</evidence>
<dbReference type="AlphaFoldDB" id="A0A165IBT8"/>
<dbReference type="InParanoid" id="A0A165IBT8"/>
<dbReference type="Pfam" id="PF01974">
    <property type="entry name" value="tRNA_int_endo"/>
    <property type="match status" value="1"/>
</dbReference>
<evidence type="ECO:0000259" key="8">
    <source>
        <dbReference type="Pfam" id="PF26577"/>
    </source>
</evidence>
<dbReference type="GO" id="GO:0000214">
    <property type="term" value="C:tRNA-intron endonuclease complex"/>
    <property type="evidence" value="ECO:0007669"/>
    <property type="project" value="UniProtKB-UniRule"/>
</dbReference>
<evidence type="ECO:0000256" key="4">
    <source>
        <dbReference type="PIRNR" id="PIRNR017250"/>
    </source>
</evidence>
<dbReference type="FunCoup" id="A0A165IBT8">
    <property type="interactions" value="44"/>
</dbReference>
<dbReference type="STRING" id="1353952.A0A165IBT8"/>
<protein>
    <recommendedName>
        <fullName evidence="4">tRNA-splicing endonuclease subunit Sen34</fullName>
        <ecNumber evidence="4">4.6.1.16</ecNumber>
    </recommendedName>
</protein>
<evidence type="ECO:0000313" key="9">
    <source>
        <dbReference type="EMBL" id="KZT60368.1"/>
    </source>
</evidence>
<reference evidence="9 10" key="1">
    <citation type="journal article" date="2016" name="Mol. Biol. Evol.">
        <title>Comparative Genomics of Early-Diverging Mushroom-Forming Fungi Provides Insights into the Origins of Lignocellulose Decay Capabilities.</title>
        <authorList>
            <person name="Nagy L.G."/>
            <person name="Riley R."/>
            <person name="Tritt A."/>
            <person name="Adam C."/>
            <person name="Daum C."/>
            <person name="Floudas D."/>
            <person name="Sun H."/>
            <person name="Yadav J.S."/>
            <person name="Pangilinan J."/>
            <person name="Larsson K.H."/>
            <person name="Matsuura K."/>
            <person name="Barry K."/>
            <person name="Labutti K."/>
            <person name="Kuo R."/>
            <person name="Ohm R.A."/>
            <person name="Bhattacharya S.S."/>
            <person name="Shirouzu T."/>
            <person name="Yoshinaga Y."/>
            <person name="Martin F.M."/>
            <person name="Grigoriev I.V."/>
            <person name="Hibbett D.S."/>
        </authorList>
    </citation>
    <scope>NUCLEOTIDE SEQUENCE [LARGE SCALE GENOMIC DNA]</scope>
    <source>
        <strain evidence="9 10">HHB12733</strain>
    </source>
</reference>
<dbReference type="GO" id="GO:0000213">
    <property type="term" value="F:tRNA-intron lyase activity"/>
    <property type="evidence" value="ECO:0007669"/>
    <property type="project" value="UniProtKB-UniRule"/>
</dbReference>
<feature type="region of interest" description="Disordered" evidence="6">
    <location>
        <begin position="105"/>
        <end position="188"/>
    </location>
</feature>
<feature type="compositionally biased region" description="Basic and acidic residues" evidence="6">
    <location>
        <begin position="176"/>
        <end position="188"/>
    </location>
</feature>
<dbReference type="Pfam" id="PF26577">
    <property type="entry name" value="TSEN34_N"/>
    <property type="match status" value="1"/>
</dbReference>
<dbReference type="InterPro" id="IPR036167">
    <property type="entry name" value="tRNA_intron_Endo_cat-like_sf"/>
</dbReference>
<dbReference type="Proteomes" id="UP000076842">
    <property type="component" value="Unassembled WGS sequence"/>
</dbReference>
<name>A0A165IBT8_9BASI</name>